<accession>A0A1L4CZ11</accession>
<dbReference type="EMBL" id="CP017834">
    <property type="protein sequence ID" value="APJ03177.1"/>
    <property type="molecule type" value="Genomic_DNA"/>
</dbReference>
<dbReference type="CDD" id="cd01425">
    <property type="entry name" value="RPS2"/>
    <property type="match status" value="1"/>
</dbReference>
<keyword evidence="3 5" id="KW-0687">Ribonucleoprotein</keyword>
<name>A0A1L4CZ11_9BACT</name>
<evidence type="ECO:0000256" key="3">
    <source>
        <dbReference type="ARBA" id="ARBA00023274"/>
    </source>
</evidence>
<evidence type="ECO:0000256" key="5">
    <source>
        <dbReference type="HAMAP-Rule" id="MF_00291"/>
    </source>
</evidence>
<dbReference type="InterPro" id="IPR005706">
    <property type="entry name" value="Ribosomal_uS2_bac/mit/plastid"/>
</dbReference>
<keyword evidence="9" id="KW-1185">Reference proteome</keyword>
<evidence type="ECO:0000313" key="8">
    <source>
        <dbReference type="EMBL" id="APJ03177.1"/>
    </source>
</evidence>
<evidence type="ECO:0000256" key="1">
    <source>
        <dbReference type="ARBA" id="ARBA00006242"/>
    </source>
</evidence>
<dbReference type="FunFam" id="1.10.287.610:FF:000001">
    <property type="entry name" value="30S ribosomal protein S2"/>
    <property type="match status" value="1"/>
</dbReference>
<feature type="region of interest" description="Disordered" evidence="7">
    <location>
        <begin position="232"/>
        <end position="263"/>
    </location>
</feature>
<evidence type="ECO:0000256" key="4">
    <source>
        <dbReference type="ARBA" id="ARBA00035256"/>
    </source>
</evidence>
<dbReference type="SUPFAM" id="SSF52313">
    <property type="entry name" value="Ribosomal protein S2"/>
    <property type="match status" value="1"/>
</dbReference>
<dbReference type="RefSeq" id="WP_148696904.1">
    <property type="nucleotide sequence ID" value="NZ_CP017834.1"/>
</dbReference>
<organism evidence="8 9">
    <name type="scientific">Silvanigrella aquatica</name>
    <dbReference type="NCBI Taxonomy" id="1915309"/>
    <lineage>
        <taxon>Bacteria</taxon>
        <taxon>Pseudomonadati</taxon>
        <taxon>Bdellovibrionota</taxon>
        <taxon>Oligoflexia</taxon>
        <taxon>Silvanigrellales</taxon>
        <taxon>Silvanigrellaceae</taxon>
        <taxon>Silvanigrella</taxon>
    </lineage>
</organism>
<dbReference type="InterPro" id="IPR023591">
    <property type="entry name" value="Ribosomal_uS2_flav_dom_sf"/>
</dbReference>
<dbReference type="PROSITE" id="PS00963">
    <property type="entry name" value="RIBOSOMAL_S2_2"/>
    <property type="match status" value="1"/>
</dbReference>
<dbReference type="KEGG" id="saqi:AXG55_04365"/>
<dbReference type="InterPro" id="IPR001865">
    <property type="entry name" value="Ribosomal_uS2"/>
</dbReference>
<dbReference type="PANTHER" id="PTHR12534:SF0">
    <property type="entry name" value="SMALL RIBOSOMAL SUBUNIT PROTEIN US2M"/>
    <property type="match status" value="1"/>
</dbReference>
<protein>
    <recommendedName>
        <fullName evidence="4 5">Small ribosomal subunit protein uS2</fullName>
    </recommendedName>
</protein>
<dbReference type="OrthoDB" id="5289837at2"/>
<gene>
    <name evidence="5" type="primary">rpsB</name>
    <name evidence="8" type="ORF">AXG55_04365</name>
</gene>
<dbReference type="Proteomes" id="UP000184731">
    <property type="component" value="Chromosome"/>
</dbReference>
<dbReference type="GO" id="GO:0003735">
    <property type="term" value="F:structural constituent of ribosome"/>
    <property type="evidence" value="ECO:0007669"/>
    <property type="project" value="InterPro"/>
</dbReference>
<dbReference type="InterPro" id="IPR018130">
    <property type="entry name" value="Ribosomal_uS2_CS"/>
</dbReference>
<dbReference type="GO" id="GO:0006412">
    <property type="term" value="P:translation"/>
    <property type="evidence" value="ECO:0007669"/>
    <property type="project" value="UniProtKB-UniRule"/>
</dbReference>
<dbReference type="PRINTS" id="PR00395">
    <property type="entry name" value="RIBOSOMALS2"/>
</dbReference>
<evidence type="ECO:0000313" key="9">
    <source>
        <dbReference type="Proteomes" id="UP000184731"/>
    </source>
</evidence>
<dbReference type="PANTHER" id="PTHR12534">
    <property type="entry name" value="30S RIBOSOMAL PROTEIN S2 PROKARYOTIC AND ORGANELLAR"/>
    <property type="match status" value="1"/>
</dbReference>
<proteinExistence type="inferred from homology"/>
<keyword evidence="2 5" id="KW-0689">Ribosomal protein</keyword>
<dbReference type="Pfam" id="PF00318">
    <property type="entry name" value="Ribosomal_S2"/>
    <property type="match status" value="1"/>
</dbReference>
<dbReference type="HAMAP" id="MF_00291_B">
    <property type="entry name" value="Ribosomal_uS2_B"/>
    <property type="match status" value="1"/>
</dbReference>
<dbReference type="AlphaFoldDB" id="A0A1L4CZ11"/>
<dbReference type="PROSITE" id="PS00962">
    <property type="entry name" value="RIBOSOMAL_S2_1"/>
    <property type="match status" value="1"/>
</dbReference>
<dbReference type="Gene3D" id="1.10.287.610">
    <property type="entry name" value="Helix hairpin bin"/>
    <property type="match status" value="1"/>
</dbReference>
<evidence type="ECO:0000256" key="6">
    <source>
        <dbReference type="RuleBase" id="RU003631"/>
    </source>
</evidence>
<dbReference type="NCBIfam" id="TIGR01011">
    <property type="entry name" value="rpsB_bact"/>
    <property type="match status" value="1"/>
</dbReference>
<evidence type="ECO:0000256" key="2">
    <source>
        <dbReference type="ARBA" id="ARBA00022980"/>
    </source>
</evidence>
<sequence>MSIEVQMRDLLDSGVHFGHQVRRWNPKMRPFIYGERNGIHIIDLQKTQKLFKNALSFVEQTVTEGGHILFVATKKQAQEIIVEEAERAGMFHIHHRWLGGMMTNWQTVRSSITKLKRIEKMASDGTYESITKREVALKERLRIKLERSLGGIKNMPGLPSAIFVIDAKKEFTAIAEANRLGIPVIAVTDTNSDPNGVDYIIPGNDDSLKAIKLYASLIADAAISGKQRRKAEFNKEDSSFSSESGRSQVKVKRLKSRDEDEAN</sequence>
<comment type="similarity">
    <text evidence="1 5 6">Belongs to the universal ribosomal protein uS2 family.</text>
</comment>
<dbReference type="STRING" id="1915309.AXG55_04365"/>
<evidence type="ECO:0000256" key="7">
    <source>
        <dbReference type="SAM" id="MobiDB-lite"/>
    </source>
</evidence>
<dbReference type="Gene3D" id="3.40.50.10490">
    <property type="entry name" value="Glucose-6-phosphate isomerase like protein, domain 1"/>
    <property type="match status" value="1"/>
</dbReference>
<reference evidence="8 9" key="1">
    <citation type="submission" date="2016-10" db="EMBL/GenBank/DDBJ databases">
        <title>Silvanigrella aquatica sp. nov., isolated from a freshwater lake located in the Black Forest, Germany, description of Silvanigrellaceae fam. nov., Silvanigrellales ord. nov., reclassification of the order Bdellovibrionales in the class Oligoflexia, reclassification of the families Bacteriovoracaceae and Halobacteriovoraceae in the new order Bacteriovoracales ord. nov., and reclassification of the family Pseudobacteriovoracaceae in the order Oligoflexiales.</title>
        <authorList>
            <person name="Hahn M.W."/>
            <person name="Schmidt J."/>
            <person name="Koll U."/>
            <person name="Rohde M."/>
            <person name="Verbag S."/>
            <person name="Pitt A."/>
            <person name="Nakai R."/>
            <person name="Naganuma T."/>
            <person name="Lang E."/>
        </authorList>
    </citation>
    <scope>NUCLEOTIDE SEQUENCE [LARGE SCALE GENOMIC DNA]</scope>
    <source>
        <strain evidence="8 9">MWH-Nonnen-W8red</strain>
    </source>
</reference>
<dbReference type="GO" id="GO:0022627">
    <property type="term" value="C:cytosolic small ribosomal subunit"/>
    <property type="evidence" value="ECO:0007669"/>
    <property type="project" value="TreeGrafter"/>
</dbReference>